<accession>A0A8J5XGU3</accession>
<feature type="region of interest" description="Disordered" evidence="2">
    <location>
        <begin position="1"/>
        <end position="58"/>
    </location>
</feature>
<feature type="compositionally biased region" description="Low complexity" evidence="2">
    <location>
        <begin position="424"/>
        <end position="445"/>
    </location>
</feature>
<feature type="compositionally biased region" description="Basic and acidic residues" evidence="2">
    <location>
        <begin position="689"/>
        <end position="711"/>
    </location>
</feature>
<feature type="coiled-coil region" evidence="1">
    <location>
        <begin position="299"/>
        <end position="326"/>
    </location>
</feature>
<dbReference type="Proteomes" id="UP000751190">
    <property type="component" value="Unassembled WGS sequence"/>
</dbReference>
<feature type="region of interest" description="Disordered" evidence="2">
    <location>
        <begin position="575"/>
        <end position="595"/>
    </location>
</feature>
<sequence>MRDARREAYGSDGERSCGSEGSALDGSDVDEGALSEHNGTCGSPHEDGDGDGARPPVRGRVPVVRLFADTPSPPAVSSRASARAELARCAPVQPHGALARASGAHERTPDADAHADRASAAELDRLRAELRRAEARHAQLLSRVRTSSTVHTLALAEDVHSLWHVTRTLAQSAIDRAAADRASLLLRLARAHTHARREMAADVNDLYDAMRVMAGATVNRTSAAVARVSAERDGYRARAEAAEEARDRARQLADALTDELRMARGYAAAAGAAAEDAFVATRHAAPAAPAAPAIVAAALARLERQLVEEAAARDALSRALAAAERRAALGEANGTQYAREAGRAVACCHALVKAARSLEATLGDERASARAQLAEAAAAARDARAAAKLWRSRCEALESAAAAAVAVAAIGGARSGATLRAASAHAAASPPRAGARRAPNAAARGGSHRRPGWAAAASPRGASASAHAPSAGHAGGLARAAELQVSVTRRIGGPVLTAPADAVLEQLVAQLSEARAELAGAKRLRAHERRRYDLAAHQLLARLDAANDALRAAGVDPVGGAGAPPTTVLPSARWEARAAEPPPPPPVRRTLSARRVDGRNALRTSSDHTAADAPDVAGGLFAWGTRGAIVRGTSGSSVAGHLERRARDGEEEAGDADEEDEEKEGEVSERRSSRLSVPSEGSESSEGSGADRDSRGSRDESRSYAHTDARSDVTLSESRSQSDEPPRETRKSGGRADAKSLSLFGFEGLRAWGGGSSRGAPGAT</sequence>
<protein>
    <submittedName>
        <fullName evidence="3">Uncharacterized protein</fullName>
    </submittedName>
</protein>
<proteinExistence type="predicted"/>
<evidence type="ECO:0000313" key="4">
    <source>
        <dbReference type="Proteomes" id="UP000751190"/>
    </source>
</evidence>
<feature type="compositionally biased region" description="Basic and acidic residues" evidence="2">
    <location>
        <begin position="720"/>
        <end position="738"/>
    </location>
</feature>
<comment type="caution">
    <text evidence="3">The sequence shown here is derived from an EMBL/GenBank/DDBJ whole genome shotgun (WGS) entry which is preliminary data.</text>
</comment>
<feature type="compositionally biased region" description="Low complexity" evidence="2">
    <location>
        <begin position="674"/>
        <end position="688"/>
    </location>
</feature>
<feature type="coiled-coil region" evidence="1">
    <location>
        <begin position="225"/>
        <end position="259"/>
    </location>
</feature>
<feature type="region of interest" description="Disordered" evidence="2">
    <location>
        <begin position="424"/>
        <end position="473"/>
    </location>
</feature>
<feature type="coiled-coil region" evidence="1">
    <location>
        <begin position="504"/>
        <end position="531"/>
    </location>
</feature>
<gene>
    <name evidence="3" type="ORF">KFE25_003965</name>
</gene>
<feature type="region of interest" description="Disordered" evidence="2">
    <location>
        <begin position="631"/>
        <end position="764"/>
    </location>
</feature>
<reference evidence="3" key="1">
    <citation type="submission" date="2021-05" db="EMBL/GenBank/DDBJ databases">
        <title>The genome of the haptophyte Pavlova lutheri (Diacronema luteri, Pavlovales) - a model for lipid biosynthesis in eukaryotic algae.</title>
        <authorList>
            <person name="Hulatt C.J."/>
            <person name="Posewitz M.C."/>
        </authorList>
    </citation>
    <scope>NUCLEOTIDE SEQUENCE</scope>
    <source>
        <strain evidence="3">NIVA-4/92</strain>
    </source>
</reference>
<dbReference type="AlphaFoldDB" id="A0A8J5XGU3"/>
<name>A0A8J5XGU3_DIALT</name>
<feature type="compositionally biased region" description="Basic and acidic residues" evidence="2">
    <location>
        <begin position="1"/>
        <end position="17"/>
    </location>
</feature>
<feature type="compositionally biased region" description="Low complexity" evidence="2">
    <location>
        <begin position="454"/>
        <end position="473"/>
    </location>
</feature>
<dbReference type="EMBL" id="JAGTXO010000015">
    <property type="protein sequence ID" value="KAG8463692.1"/>
    <property type="molecule type" value="Genomic_DNA"/>
</dbReference>
<evidence type="ECO:0000313" key="3">
    <source>
        <dbReference type="EMBL" id="KAG8463692.1"/>
    </source>
</evidence>
<evidence type="ECO:0000256" key="2">
    <source>
        <dbReference type="SAM" id="MobiDB-lite"/>
    </source>
</evidence>
<feature type="compositionally biased region" description="Acidic residues" evidence="2">
    <location>
        <begin position="649"/>
        <end position="664"/>
    </location>
</feature>
<evidence type="ECO:0000256" key="1">
    <source>
        <dbReference type="SAM" id="Coils"/>
    </source>
</evidence>
<keyword evidence="4" id="KW-1185">Reference proteome</keyword>
<keyword evidence="1" id="KW-0175">Coiled coil</keyword>
<feature type="coiled-coil region" evidence="1">
    <location>
        <begin position="116"/>
        <end position="143"/>
    </location>
</feature>
<organism evidence="3 4">
    <name type="scientific">Diacronema lutheri</name>
    <name type="common">Unicellular marine alga</name>
    <name type="synonym">Monochrysis lutheri</name>
    <dbReference type="NCBI Taxonomy" id="2081491"/>
    <lineage>
        <taxon>Eukaryota</taxon>
        <taxon>Haptista</taxon>
        <taxon>Haptophyta</taxon>
        <taxon>Pavlovophyceae</taxon>
        <taxon>Pavlovales</taxon>
        <taxon>Pavlovaceae</taxon>
        <taxon>Diacronema</taxon>
    </lineage>
</organism>